<dbReference type="CDD" id="cd22884">
    <property type="entry name" value="TOM22"/>
    <property type="match status" value="1"/>
</dbReference>
<reference evidence="14" key="1">
    <citation type="submission" date="2020-06" db="EMBL/GenBank/DDBJ databases">
        <title>A chromosome-scale genome assembly of Talaromyces rugulosus W13939.</title>
        <authorList>
            <person name="Wang B."/>
            <person name="Guo L."/>
            <person name="Ye K."/>
            <person name="Wang L."/>
        </authorList>
    </citation>
    <scope>NUCLEOTIDE SEQUENCE [LARGE SCALE GENOMIC DNA]</scope>
    <source>
        <strain evidence="14">W13939</strain>
    </source>
</reference>
<keyword evidence="7" id="KW-1133">Transmembrane helix</keyword>
<keyword evidence="14" id="KW-1185">Reference proteome</keyword>
<dbReference type="GO" id="GO:0006886">
    <property type="term" value="P:intracellular protein transport"/>
    <property type="evidence" value="ECO:0007669"/>
    <property type="project" value="InterPro"/>
</dbReference>
<feature type="compositionally biased region" description="Acidic residues" evidence="12">
    <location>
        <begin position="29"/>
        <end position="41"/>
    </location>
</feature>
<evidence type="ECO:0000256" key="6">
    <source>
        <dbReference type="ARBA" id="ARBA00022927"/>
    </source>
</evidence>
<evidence type="ECO:0000256" key="7">
    <source>
        <dbReference type="ARBA" id="ARBA00022989"/>
    </source>
</evidence>
<gene>
    <name evidence="13" type="ORF">TRUGW13939_11366</name>
</gene>
<evidence type="ECO:0000256" key="10">
    <source>
        <dbReference type="ARBA" id="ARBA00023136"/>
    </source>
</evidence>
<dbReference type="GeneID" id="55998844"/>
<accession>A0A7H8RHY2</accession>
<sequence length="161" mass="17648">MVKLTEVEDEHFTSEKPTPTQKDSLITSDNEEDDDFTDTESEISVESAAEIESENLYERIIALKDIIPPHSRRRIAGTVTGITDFTKSTFSFSGKALWVISTSAFLLGVPWALAFAEEEQYAQMEKEQGMMKGANEMLTPGVDAAAAALGGIQEKQSQPAL</sequence>
<comment type="similarity">
    <text evidence="2">Belongs to the Tom22 family.</text>
</comment>
<evidence type="ECO:0000256" key="11">
    <source>
        <dbReference type="ARBA" id="ARBA00023170"/>
    </source>
</evidence>
<evidence type="ECO:0000256" key="2">
    <source>
        <dbReference type="ARBA" id="ARBA00009874"/>
    </source>
</evidence>
<keyword evidence="9" id="KW-0496">Mitochondrion</keyword>
<feature type="compositionally biased region" description="Polar residues" evidence="12">
    <location>
        <begin position="15"/>
        <end position="26"/>
    </location>
</feature>
<evidence type="ECO:0000256" key="5">
    <source>
        <dbReference type="ARBA" id="ARBA00022787"/>
    </source>
</evidence>
<comment type="subcellular location">
    <subcellularLocation>
        <location evidence="1">Mitochondrion outer membrane</location>
        <topology evidence="1">Single-pass membrane protein</topology>
    </subcellularLocation>
</comment>
<dbReference type="EMBL" id="CP055903">
    <property type="protein sequence ID" value="QKX64193.1"/>
    <property type="molecule type" value="Genomic_DNA"/>
</dbReference>
<evidence type="ECO:0000313" key="14">
    <source>
        <dbReference type="Proteomes" id="UP000509510"/>
    </source>
</evidence>
<name>A0A7H8RHY2_TALRU</name>
<protein>
    <recommendedName>
        <fullName evidence="15">Mitochondrial import receptor subunit tom22</fullName>
    </recommendedName>
</protein>
<dbReference type="PANTHER" id="PTHR12504">
    <property type="entry name" value="MITOCHONDRIAL IMPORT RECEPTOR SUBUNIT TOM22"/>
    <property type="match status" value="1"/>
</dbReference>
<evidence type="ECO:0000256" key="1">
    <source>
        <dbReference type="ARBA" id="ARBA00004572"/>
    </source>
</evidence>
<evidence type="ECO:0008006" key="15">
    <source>
        <dbReference type="Google" id="ProtNLM"/>
    </source>
</evidence>
<dbReference type="InterPro" id="IPR005683">
    <property type="entry name" value="Tom22"/>
</dbReference>
<evidence type="ECO:0000313" key="13">
    <source>
        <dbReference type="EMBL" id="QKX64193.1"/>
    </source>
</evidence>
<keyword evidence="11" id="KW-0675">Receptor</keyword>
<keyword evidence="3" id="KW-0813">Transport</keyword>
<evidence type="ECO:0000256" key="4">
    <source>
        <dbReference type="ARBA" id="ARBA00022692"/>
    </source>
</evidence>
<keyword evidence="10" id="KW-0472">Membrane</keyword>
<dbReference type="OrthoDB" id="10016939at2759"/>
<dbReference type="GO" id="GO:0005741">
    <property type="term" value="C:mitochondrial outer membrane"/>
    <property type="evidence" value="ECO:0007669"/>
    <property type="project" value="UniProtKB-SubCell"/>
</dbReference>
<proteinExistence type="inferred from homology"/>
<evidence type="ECO:0000256" key="9">
    <source>
        <dbReference type="ARBA" id="ARBA00023128"/>
    </source>
</evidence>
<keyword evidence="8" id="KW-0811">Translocation</keyword>
<keyword evidence="5" id="KW-1000">Mitochondrion outer membrane</keyword>
<keyword evidence="4" id="KW-0812">Transmembrane</keyword>
<dbReference type="AlphaFoldDB" id="A0A7H8RHY2"/>
<evidence type="ECO:0000256" key="12">
    <source>
        <dbReference type="SAM" id="MobiDB-lite"/>
    </source>
</evidence>
<dbReference type="KEGG" id="trg:TRUGW13939_11366"/>
<evidence type="ECO:0000256" key="8">
    <source>
        <dbReference type="ARBA" id="ARBA00023010"/>
    </source>
</evidence>
<dbReference type="Proteomes" id="UP000509510">
    <property type="component" value="Chromosome VI"/>
</dbReference>
<organism evidence="13 14">
    <name type="scientific">Talaromyces rugulosus</name>
    <name type="common">Penicillium rugulosum</name>
    <dbReference type="NCBI Taxonomy" id="121627"/>
    <lineage>
        <taxon>Eukaryota</taxon>
        <taxon>Fungi</taxon>
        <taxon>Dikarya</taxon>
        <taxon>Ascomycota</taxon>
        <taxon>Pezizomycotina</taxon>
        <taxon>Eurotiomycetes</taxon>
        <taxon>Eurotiomycetidae</taxon>
        <taxon>Eurotiales</taxon>
        <taxon>Trichocomaceae</taxon>
        <taxon>Talaromyces</taxon>
        <taxon>Talaromyces sect. Islandici</taxon>
    </lineage>
</organism>
<dbReference type="Pfam" id="PF04281">
    <property type="entry name" value="Tom22"/>
    <property type="match status" value="1"/>
</dbReference>
<feature type="region of interest" description="Disordered" evidence="12">
    <location>
        <begin position="1"/>
        <end position="41"/>
    </location>
</feature>
<evidence type="ECO:0000256" key="3">
    <source>
        <dbReference type="ARBA" id="ARBA00022448"/>
    </source>
</evidence>
<dbReference type="RefSeq" id="XP_035350367.1">
    <property type="nucleotide sequence ID" value="XM_035494474.1"/>
</dbReference>
<dbReference type="PANTHER" id="PTHR12504:SF0">
    <property type="entry name" value="MITOCHONDRIAL IMPORT RECEPTOR SUBUNIT TOM22 HOMOLOG"/>
    <property type="match status" value="1"/>
</dbReference>
<keyword evidence="6" id="KW-0653">Protein transport</keyword>